<feature type="compositionally biased region" description="Polar residues" evidence="1">
    <location>
        <begin position="236"/>
        <end position="246"/>
    </location>
</feature>
<comment type="caution">
    <text evidence="3">The sequence shown here is derived from an EMBL/GenBank/DDBJ whole genome shotgun (WGS) entry which is preliminary data.</text>
</comment>
<organism evidence="3 4">
    <name type="scientific">Candidatus Wolfebacteria bacterium CG03_land_8_20_14_0_80_36_15</name>
    <dbReference type="NCBI Taxonomy" id="1975067"/>
    <lineage>
        <taxon>Bacteria</taxon>
        <taxon>Candidatus Wolfeibacteriota</taxon>
    </lineage>
</organism>
<sequence>DLFLECPRCFYLDRRLGVPRPGMPGWSLNSAVDKLLKNEFDLLRKKGGSHKLMDKYKINAVPFDHPDLPTWRDDNYKHIGACVLHKKTNLKICGIIDDIWINKKTKELYIVDYKATSTSQVISLEDEYKQGYKKQMEIYQWIFRQMGFKVSKTGYFLFANAGRNRPEFDGKLEFKTSIIPYKGNDSWIESAILDIKKCLDSDKIPASGEKCEYCAYRKLIAEEELNSRILRHDSGQKINPSINSGQVDPEKKSKISNGARKPQ</sequence>
<dbReference type="AlphaFoldDB" id="A0A2M7B7E1"/>
<accession>A0A2M7B7E1</accession>
<gene>
    <name evidence="3" type="ORF">COS59_01975</name>
</gene>
<feature type="region of interest" description="Disordered" evidence="1">
    <location>
        <begin position="232"/>
        <end position="263"/>
    </location>
</feature>
<feature type="non-terminal residue" evidence="3">
    <location>
        <position position="1"/>
    </location>
</feature>
<evidence type="ECO:0000313" key="3">
    <source>
        <dbReference type="EMBL" id="PIU99034.1"/>
    </source>
</evidence>
<dbReference type="InterPro" id="IPR011604">
    <property type="entry name" value="PDDEXK-like_dom_sf"/>
</dbReference>
<evidence type="ECO:0000259" key="2">
    <source>
        <dbReference type="Pfam" id="PF12705"/>
    </source>
</evidence>
<dbReference type="Gene3D" id="3.90.320.10">
    <property type="match status" value="1"/>
</dbReference>
<protein>
    <recommendedName>
        <fullName evidence="2">PD-(D/E)XK endonuclease-like domain-containing protein</fullName>
    </recommendedName>
</protein>
<dbReference type="EMBL" id="PEVH01000060">
    <property type="protein sequence ID" value="PIU99034.1"/>
    <property type="molecule type" value="Genomic_DNA"/>
</dbReference>
<reference evidence="4" key="1">
    <citation type="submission" date="2017-09" db="EMBL/GenBank/DDBJ databases">
        <title>Depth-based differentiation of microbial function through sediment-hosted aquifers and enrichment of novel symbionts in the deep terrestrial subsurface.</title>
        <authorList>
            <person name="Probst A.J."/>
            <person name="Ladd B."/>
            <person name="Jarett J.K."/>
            <person name="Geller-Mcgrath D.E."/>
            <person name="Sieber C.M.K."/>
            <person name="Emerson J.B."/>
            <person name="Anantharaman K."/>
            <person name="Thomas B.C."/>
            <person name="Malmstrom R."/>
            <person name="Stieglmeier M."/>
            <person name="Klingl A."/>
            <person name="Woyke T."/>
            <person name="Ryan C.M."/>
            <person name="Banfield J.F."/>
        </authorList>
    </citation>
    <scope>NUCLEOTIDE SEQUENCE [LARGE SCALE GENOMIC DNA]</scope>
</reference>
<dbReference type="Pfam" id="PF12705">
    <property type="entry name" value="PDDEXK_1"/>
    <property type="match status" value="1"/>
</dbReference>
<dbReference type="InterPro" id="IPR038726">
    <property type="entry name" value="PDDEXK_AddAB-type"/>
</dbReference>
<feature type="domain" description="PD-(D/E)XK endonuclease-like" evidence="2">
    <location>
        <begin position="80"/>
        <end position="218"/>
    </location>
</feature>
<evidence type="ECO:0000313" key="4">
    <source>
        <dbReference type="Proteomes" id="UP000230131"/>
    </source>
</evidence>
<dbReference type="Proteomes" id="UP000230131">
    <property type="component" value="Unassembled WGS sequence"/>
</dbReference>
<proteinExistence type="predicted"/>
<name>A0A2M7B7E1_9BACT</name>
<evidence type="ECO:0000256" key="1">
    <source>
        <dbReference type="SAM" id="MobiDB-lite"/>
    </source>
</evidence>